<dbReference type="CDD" id="cd01184">
    <property type="entry name" value="INT_C_like_1"/>
    <property type="match status" value="1"/>
</dbReference>
<dbReference type="Gene3D" id="1.10.443.10">
    <property type="entry name" value="Intergrase catalytic core"/>
    <property type="match status" value="1"/>
</dbReference>
<sequence>MSLIAQPWRHPVSGVYYIRRFVPFALRPIIGKVEIRRSLRTSDFRQAKALFAEAYTATERLFAEARSTGSVNVTGVKSLAPEGPQELHGRPIASEASPTYSLAQNTQQTLSQALQGYVASLALIAKPDHVKANHEAQLRKVVERFIETFGDLPVSGITSAMIQTFAVELATVPVIGGRKAKSATIQDLKRLAKPDTPTLSTATIRLSIARLSSLLSFVVESGAIPFNPVIKSRVLRRLDAAKPKKSLDDDKGYTWGEMISMFSRPEFAAIQNADGRPGNAVFWLPILAAYTGARREELAQLYVGDIRQDSSGQWFMRIHDSRPDQSVKTNGSRRDIPIHDDLIELGLLTLVIGKSPSALIFPQLTKVSGRYSGIVAKHWLALVRNWGTYRSGRHPLHAFRHTWKTLAREHGIPKEVSDWITGHASGSVGDSYGINPLSRMAAEMKKLPSIARAAGLLPIP</sequence>
<keyword evidence="2" id="KW-0238">DNA-binding</keyword>
<gene>
    <name evidence="5" type="ORF">F7O97_00245</name>
</gene>
<feature type="domain" description="DUF6538" evidence="4">
    <location>
        <begin position="13"/>
        <end position="66"/>
    </location>
</feature>
<dbReference type="InterPro" id="IPR013762">
    <property type="entry name" value="Integrase-like_cat_sf"/>
</dbReference>
<keyword evidence="1" id="KW-0229">DNA integration</keyword>
<evidence type="ECO:0000313" key="5">
    <source>
        <dbReference type="EMBL" id="KAB0768492.1"/>
    </source>
</evidence>
<reference evidence="5" key="1">
    <citation type="submission" date="2019-09" db="EMBL/GenBank/DDBJ databases">
        <title>Whole genome sequence analysis of bacterial isolates in patients.</title>
        <authorList>
            <person name="Jeong K.C."/>
        </authorList>
    </citation>
    <scope>NUCLEOTIDE SEQUENCE</scope>
    <source>
        <strain evidence="5">KCJ3K105</strain>
    </source>
</reference>
<evidence type="ECO:0000256" key="1">
    <source>
        <dbReference type="ARBA" id="ARBA00022908"/>
    </source>
</evidence>
<evidence type="ECO:0000256" key="2">
    <source>
        <dbReference type="ARBA" id="ARBA00023125"/>
    </source>
</evidence>
<dbReference type="PANTHER" id="PTHR30349:SF64">
    <property type="entry name" value="PROPHAGE INTEGRASE INTD-RELATED"/>
    <property type="match status" value="1"/>
</dbReference>
<dbReference type="Pfam" id="PF20172">
    <property type="entry name" value="DUF6538"/>
    <property type="match status" value="1"/>
</dbReference>
<dbReference type="EMBL" id="VZIV01000001">
    <property type="protein sequence ID" value="KAB0768492.1"/>
    <property type="molecule type" value="Genomic_DNA"/>
</dbReference>
<evidence type="ECO:0000259" key="4">
    <source>
        <dbReference type="Pfam" id="PF20172"/>
    </source>
</evidence>
<comment type="caution">
    <text evidence="5">The sequence shown here is derived from an EMBL/GenBank/DDBJ whole genome shotgun (WGS) entry which is preliminary data.</text>
</comment>
<organism evidence="5">
    <name type="scientific">Pseudomonas aeruginosa</name>
    <dbReference type="NCBI Taxonomy" id="287"/>
    <lineage>
        <taxon>Bacteria</taxon>
        <taxon>Pseudomonadati</taxon>
        <taxon>Pseudomonadota</taxon>
        <taxon>Gammaproteobacteria</taxon>
        <taxon>Pseudomonadales</taxon>
        <taxon>Pseudomonadaceae</taxon>
        <taxon>Pseudomonas</taxon>
    </lineage>
</organism>
<dbReference type="InterPro" id="IPR011010">
    <property type="entry name" value="DNA_brk_join_enz"/>
</dbReference>
<dbReference type="GO" id="GO:0015074">
    <property type="term" value="P:DNA integration"/>
    <property type="evidence" value="ECO:0007669"/>
    <property type="project" value="UniProtKB-KW"/>
</dbReference>
<name>A0A643JCS9_PSEAI</name>
<protein>
    <submittedName>
        <fullName evidence="5">Site-specific integrase</fullName>
    </submittedName>
</protein>
<dbReference type="InterPro" id="IPR046668">
    <property type="entry name" value="DUF6538"/>
</dbReference>
<proteinExistence type="predicted"/>
<dbReference type="InterPro" id="IPR010998">
    <property type="entry name" value="Integrase_recombinase_N"/>
</dbReference>
<dbReference type="InterPro" id="IPR050090">
    <property type="entry name" value="Tyrosine_recombinase_XerCD"/>
</dbReference>
<keyword evidence="3" id="KW-0233">DNA recombination</keyword>
<dbReference type="PANTHER" id="PTHR30349">
    <property type="entry name" value="PHAGE INTEGRASE-RELATED"/>
    <property type="match status" value="1"/>
</dbReference>
<dbReference type="GO" id="GO:0006310">
    <property type="term" value="P:DNA recombination"/>
    <property type="evidence" value="ECO:0007669"/>
    <property type="project" value="UniProtKB-KW"/>
</dbReference>
<evidence type="ECO:0000256" key="3">
    <source>
        <dbReference type="ARBA" id="ARBA00023172"/>
    </source>
</evidence>
<dbReference type="RefSeq" id="WP_134281416.1">
    <property type="nucleotide sequence ID" value="NZ_JACYEF010000002.1"/>
</dbReference>
<dbReference type="SUPFAM" id="SSF56349">
    <property type="entry name" value="DNA breaking-rejoining enzymes"/>
    <property type="match status" value="1"/>
</dbReference>
<dbReference type="GO" id="GO:0003677">
    <property type="term" value="F:DNA binding"/>
    <property type="evidence" value="ECO:0007669"/>
    <property type="project" value="UniProtKB-KW"/>
</dbReference>
<dbReference type="AlphaFoldDB" id="A0A643JCS9"/>
<dbReference type="Gene3D" id="1.10.150.130">
    <property type="match status" value="1"/>
</dbReference>
<accession>A0A643JCS9</accession>